<dbReference type="AlphaFoldDB" id="A0A2J7ZMG4"/>
<dbReference type="PANTHER" id="PTHR31151:SF0">
    <property type="entry name" value="PROLINE-TRNA LIGASE (DUF1680)"/>
    <property type="match status" value="1"/>
</dbReference>
<dbReference type="PANTHER" id="PTHR31151">
    <property type="entry name" value="PROLINE-TRNA LIGASE (DUF1680)"/>
    <property type="match status" value="1"/>
</dbReference>
<accession>A0A2J7ZMG4</accession>
<dbReference type="EMBL" id="PGGS01000886">
    <property type="protein sequence ID" value="PNH01464.1"/>
    <property type="molecule type" value="Genomic_DNA"/>
</dbReference>
<dbReference type="InterPro" id="IPR012878">
    <property type="entry name" value="Beta-AFase-like_GH127_cat"/>
</dbReference>
<protein>
    <recommendedName>
        <fullName evidence="2">Non-reducing end beta-L-arabinofuranosidase-like GH127 catalytic domain-containing protein</fullName>
    </recommendedName>
</protein>
<evidence type="ECO:0000259" key="2">
    <source>
        <dbReference type="Pfam" id="PF07944"/>
    </source>
</evidence>
<name>A0A2J7ZMG4_9CHLO</name>
<sequence>MLFWSINPDGNTEDYHASHTGCPVLAGVKWTATKWIHAKPFRPAEMASGRHVPYVQDPGRCTDDSSSCREWAAMGNCEKLLYRLYRLTRDPDHLAFARLFDKPYFREPMTAGSDTLQGLHANTHMAQVGAGGGGNRRSNAKGHTR</sequence>
<evidence type="ECO:0000313" key="3">
    <source>
        <dbReference type="EMBL" id="PNH01464.1"/>
    </source>
</evidence>
<reference evidence="3 4" key="1">
    <citation type="journal article" date="2017" name="Mol. Biol. Evol.">
        <title>The 4-celled Tetrabaena socialis nuclear genome reveals the essential components for genetic control of cell number at the origin of multicellularity in the volvocine lineage.</title>
        <authorList>
            <person name="Featherston J."/>
            <person name="Arakaki Y."/>
            <person name="Hanschen E.R."/>
            <person name="Ferris P.J."/>
            <person name="Michod R.E."/>
            <person name="Olson B.J.S.C."/>
            <person name="Nozaki H."/>
            <person name="Durand P.M."/>
        </authorList>
    </citation>
    <scope>NUCLEOTIDE SEQUENCE [LARGE SCALE GENOMIC DNA]</scope>
    <source>
        <strain evidence="3 4">NIES-571</strain>
    </source>
</reference>
<dbReference type="OrthoDB" id="420380at2759"/>
<keyword evidence="4" id="KW-1185">Reference proteome</keyword>
<dbReference type="Proteomes" id="UP000236333">
    <property type="component" value="Unassembled WGS sequence"/>
</dbReference>
<comment type="caution">
    <text evidence="3">The sequence shown here is derived from an EMBL/GenBank/DDBJ whole genome shotgun (WGS) entry which is preliminary data.</text>
</comment>
<feature type="domain" description="Non-reducing end beta-L-arabinofuranosidase-like GH127 catalytic" evidence="2">
    <location>
        <begin position="74"/>
        <end position="128"/>
    </location>
</feature>
<evidence type="ECO:0000313" key="4">
    <source>
        <dbReference type="Proteomes" id="UP000236333"/>
    </source>
</evidence>
<dbReference type="Pfam" id="PF07944">
    <property type="entry name" value="Beta-AFase-like_GH127_cat"/>
    <property type="match status" value="1"/>
</dbReference>
<evidence type="ECO:0000256" key="1">
    <source>
        <dbReference type="SAM" id="MobiDB-lite"/>
    </source>
</evidence>
<gene>
    <name evidence="3" type="ORF">TSOC_012648</name>
</gene>
<dbReference type="Gene3D" id="2.60.120.620">
    <property type="entry name" value="q2cbj1_9rhob like domain"/>
    <property type="match status" value="1"/>
</dbReference>
<feature type="region of interest" description="Disordered" evidence="1">
    <location>
        <begin position="126"/>
        <end position="145"/>
    </location>
</feature>
<proteinExistence type="predicted"/>
<organism evidence="3 4">
    <name type="scientific">Tetrabaena socialis</name>
    <dbReference type="NCBI Taxonomy" id="47790"/>
    <lineage>
        <taxon>Eukaryota</taxon>
        <taxon>Viridiplantae</taxon>
        <taxon>Chlorophyta</taxon>
        <taxon>core chlorophytes</taxon>
        <taxon>Chlorophyceae</taxon>
        <taxon>CS clade</taxon>
        <taxon>Chlamydomonadales</taxon>
        <taxon>Tetrabaenaceae</taxon>
        <taxon>Tetrabaena</taxon>
    </lineage>
</organism>